<gene>
    <name evidence="1" type="ORF">S01H4_50151</name>
</gene>
<dbReference type="EMBL" id="BART01028446">
    <property type="protein sequence ID" value="GAG90492.1"/>
    <property type="molecule type" value="Genomic_DNA"/>
</dbReference>
<dbReference type="AlphaFoldDB" id="X1CBA8"/>
<protein>
    <submittedName>
        <fullName evidence="1">Uncharacterized protein</fullName>
    </submittedName>
</protein>
<reference evidence="1" key="1">
    <citation type="journal article" date="2014" name="Front. Microbiol.">
        <title>High frequency of phylogenetically diverse reductive dehalogenase-homologous genes in deep subseafloor sedimentary metagenomes.</title>
        <authorList>
            <person name="Kawai M."/>
            <person name="Futagami T."/>
            <person name="Toyoda A."/>
            <person name="Takaki Y."/>
            <person name="Nishi S."/>
            <person name="Hori S."/>
            <person name="Arai W."/>
            <person name="Tsubouchi T."/>
            <person name="Morono Y."/>
            <person name="Uchiyama I."/>
            <person name="Ito T."/>
            <person name="Fujiyama A."/>
            <person name="Inagaki F."/>
            <person name="Takami H."/>
        </authorList>
    </citation>
    <scope>NUCLEOTIDE SEQUENCE</scope>
    <source>
        <strain evidence="1">Expedition CK06-06</strain>
    </source>
</reference>
<sequence length="31" mass="3953">TKKKNIKELLEHVRLINMDTYHFLRQLIFYF</sequence>
<evidence type="ECO:0000313" key="1">
    <source>
        <dbReference type="EMBL" id="GAG90492.1"/>
    </source>
</evidence>
<comment type="caution">
    <text evidence="1">The sequence shown here is derived from an EMBL/GenBank/DDBJ whole genome shotgun (WGS) entry which is preliminary data.</text>
</comment>
<accession>X1CBA8</accession>
<proteinExistence type="predicted"/>
<organism evidence="1">
    <name type="scientific">marine sediment metagenome</name>
    <dbReference type="NCBI Taxonomy" id="412755"/>
    <lineage>
        <taxon>unclassified sequences</taxon>
        <taxon>metagenomes</taxon>
        <taxon>ecological metagenomes</taxon>
    </lineage>
</organism>
<feature type="non-terminal residue" evidence="1">
    <location>
        <position position="1"/>
    </location>
</feature>
<name>X1CBA8_9ZZZZ</name>